<dbReference type="Bgee" id="WBGene00021310">
    <property type="expression patterns" value="Expressed in larva and 1 other cell type or tissue"/>
</dbReference>
<dbReference type="GO" id="GO:0016020">
    <property type="term" value="C:membrane"/>
    <property type="evidence" value="ECO:0007669"/>
    <property type="project" value="UniProtKB-SubCell"/>
</dbReference>
<evidence type="ECO:0000256" key="6">
    <source>
        <dbReference type="SAM" id="Phobius"/>
    </source>
</evidence>
<dbReference type="Pfam" id="PF10317">
    <property type="entry name" value="7TM_GPCR_Srd"/>
    <property type="match status" value="1"/>
</dbReference>
<organism evidence="7">
    <name type="scientific">Caenorhabditis elegans</name>
    <dbReference type="NCBI Taxonomy" id="6239"/>
    <lineage>
        <taxon>Eukaryota</taxon>
        <taxon>Metazoa</taxon>
        <taxon>Ecdysozoa</taxon>
        <taxon>Nematoda</taxon>
        <taxon>Chromadorea</taxon>
        <taxon>Rhabditida</taxon>
        <taxon>Rhabditina</taxon>
        <taxon>Rhabditomorpha</taxon>
        <taxon>Rhabditoidea</taxon>
        <taxon>Rhabditidae</taxon>
        <taxon>Peloderinae</taxon>
        <taxon>Caenorhabditis</taxon>
    </lineage>
</organism>
<protein>
    <recommendedName>
        <fullName evidence="8">G_PROTEIN_RECEP_F1_2 domain-containing protein</fullName>
    </recommendedName>
</protein>
<dbReference type="EMBL" id="BX284603">
    <property type="protein sequence ID" value="CCD73960.1"/>
    <property type="molecule type" value="Genomic_DNA"/>
</dbReference>
<keyword evidence="5 6" id="KW-0472">Membrane</keyword>
<dbReference type="InterPro" id="IPR050920">
    <property type="entry name" value="Nematode_rcpt-like_delta"/>
</dbReference>
<evidence type="ECO:0000256" key="1">
    <source>
        <dbReference type="ARBA" id="ARBA00004141"/>
    </source>
</evidence>
<comment type="subcellular location">
    <subcellularLocation>
        <location evidence="1">Membrane</location>
        <topology evidence="1">Multi-pass membrane protein</topology>
    </subcellularLocation>
</comment>
<evidence type="ECO:0000256" key="3">
    <source>
        <dbReference type="ARBA" id="ARBA00022692"/>
    </source>
</evidence>
<proteinExistence type="inferred from homology"/>
<evidence type="ECO:0000256" key="2">
    <source>
        <dbReference type="ARBA" id="ARBA00009166"/>
    </source>
</evidence>
<dbReference type="HOGENOM" id="CLU_744402_0_0_1"/>
<dbReference type="PaxDb" id="6239-Y32H12A.1"/>
<gene>
    <name evidence="7" type="ORF">CELE_Y32H12A.1</name>
    <name evidence="7" type="ORF">Y32H12A.1</name>
</gene>
<dbReference type="PhylomeDB" id="Q9N539"/>
<dbReference type="InterPro" id="IPR019421">
    <property type="entry name" value="7TM_GPCR_serpentine_rcpt_Srd"/>
</dbReference>
<evidence type="ECO:0000256" key="5">
    <source>
        <dbReference type="ARBA" id="ARBA00023136"/>
    </source>
</evidence>
<feature type="transmembrane region" description="Helical" evidence="6">
    <location>
        <begin position="180"/>
        <end position="198"/>
    </location>
</feature>
<evidence type="ECO:0008006" key="8">
    <source>
        <dbReference type="Google" id="ProtNLM"/>
    </source>
</evidence>
<feature type="transmembrane region" description="Helical" evidence="6">
    <location>
        <begin position="314"/>
        <end position="335"/>
    </location>
</feature>
<dbReference type="UCSC" id="Y32H12A.1">
    <property type="organism name" value="c. elegans"/>
</dbReference>
<feature type="transmembrane region" description="Helical" evidence="6">
    <location>
        <begin position="283"/>
        <end position="302"/>
    </location>
</feature>
<evidence type="ECO:0000256" key="4">
    <source>
        <dbReference type="ARBA" id="ARBA00022989"/>
    </source>
</evidence>
<dbReference type="GeneID" id="189583"/>
<feature type="transmembrane region" description="Helical" evidence="6">
    <location>
        <begin position="150"/>
        <end position="168"/>
    </location>
</feature>
<feature type="transmembrane region" description="Helical" evidence="6">
    <location>
        <begin position="90"/>
        <end position="110"/>
    </location>
</feature>
<feature type="transmembrane region" description="Helical" evidence="6">
    <location>
        <begin position="233"/>
        <end position="254"/>
    </location>
</feature>
<dbReference type="SUPFAM" id="SSF81321">
    <property type="entry name" value="Family A G protein-coupled receptor-like"/>
    <property type="match status" value="1"/>
</dbReference>
<feature type="transmembrane region" description="Helical" evidence="6">
    <location>
        <begin position="60"/>
        <end position="78"/>
    </location>
</feature>
<keyword evidence="3 6" id="KW-0812">Transmembrane</keyword>
<comment type="similarity">
    <text evidence="2">Belongs to the nematode receptor-like protein srd family.</text>
</comment>
<name>Q9N539_CAEEL</name>
<reference evidence="7" key="2">
    <citation type="submission" date="2003-03" db="EMBL/GenBank/DDBJ databases">
        <authorList>
            <person name="Sulson J.E."/>
            <person name="Waterston R."/>
        </authorList>
    </citation>
    <scope>NUCLEOTIDE SEQUENCE</scope>
    <source>
        <strain evidence="7">Bristol N2</strain>
    </source>
</reference>
<dbReference type="InParanoid" id="Q9N539"/>
<sequence length="372" mass="42895">MSGAIYICCRVFNIKIVKMVSIYYSKMNSSFHHFSANATFVGPPPTFHQILAIVLMSIKIILNSIGLLLNCLLLWLIISNYQKLHKTFSILLTYTLINDCLISVTLLLTIKRIVQCHETLAMVFFGPCTFVSTSFCHVLDAVHLHALQNWILSQILLIGFRTAMLSSAQSFISMKRTITFCMLAWLPGLISLGLHVTYRFSRPRLLELIHRCYSEDFSYSYISGYESFYNSPIPFTIAMLLLPNIPHYFLAYCFRHKQNNDLKRTTMSMTTLRMHSTLRKVSTMKAFLPLFLLADVLIYFFCQLELLPPQFIEYFLGTISSSINILNPVIAMCCFRPYRKMFKEYYRLIISKLSAHPKVMFSEGSSDEVVNL</sequence>
<dbReference type="OrthoDB" id="5789635at2759"/>
<feature type="transmembrane region" description="Helical" evidence="6">
    <location>
        <begin position="122"/>
        <end position="144"/>
    </location>
</feature>
<dbReference type="PANTHER" id="PTHR22945">
    <property type="entry name" value="SERPENTINE RECEPTOR, CLASS D DELTA"/>
    <property type="match status" value="1"/>
</dbReference>
<keyword evidence="4 6" id="KW-1133">Transmembrane helix</keyword>
<dbReference type="CTD" id="189583"/>
<dbReference type="AlphaFoldDB" id="Q9N539"/>
<dbReference type="Gene3D" id="1.20.1070.10">
    <property type="entry name" value="Rhodopsin 7-helix transmembrane proteins"/>
    <property type="match status" value="1"/>
</dbReference>
<accession>Q9N539</accession>
<reference evidence="7" key="1">
    <citation type="journal article" date="1998" name="Science, e1252229">
        <title>Genome sequence of the nematode C. elegans: a platform for investigating biology.</title>
        <authorList>
            <consortium name="The C. elegans sequencing consortium"/>
            <person name="Sulson J.E."/>
            <person name="Waterston R."/>
        </authorList>
    </citation>
    <scope>NUCLEOTIDE SEQUENCE</scope>
    <source>
        <strain evidence="7">Bristol N2</strain>
    </source>
</reference>
<dbReference type="SMR" id="Q9N539"/>
<dbReference type="OMA" id="CCFRPYR"/>
<dbReference type="eggNOG" id="ENOG502TFH4">
    <property type="taxonomic scope" value="Eukaryota"/>
</dbReference>
<evidence type="ECO:0000313" key="7">
    <source>
        <dbReference type="EMBL" id="CCD73960.1"/>
    </source>
</evidence>
<dbReference type="PANTHER" id="PTHR22945:SF17">
    <property type="entry name" value="G_PROTEIN_RECEP_F1_2 DOMAIN-CONTAINING PROTEIN"/>
    <property type="match status" value="1"/>
</dbReference>